<keyword evidence="4 14" id="KW-0812">Transmembrane</keyword>
<feature type="transmembrane region" description="Helical" evidence="14">
    <location>
        <begin position="117"/>
        <end position="134"/>
    </location>
</feature>
<dbReference type="GO" id="GO:0016020">
    <property type="term" value="C:membrane"/>
    <property type="evidence" value="ECO:0007669"/>
    <property type="project" value="UniProtKB-SubCell"/>
</dbReference>
<evidence type="ECO:0000256" key="13">
    <source>
        <dbReference type="ARBA" id="ARBA00044780"/>
    </source>
</evidence>
<keyword evidence="3" id="KW-0813">Transport</keyword>
<feature type="transmembrane region" description="Helical" evidence="14">
    <location>
        <begin position="423"/>
        <end position="442"/>
    </location>
</feature>
<evidence type="ECO:0000256" key="9">
    <source>
        <dbReference type="ARBA" id="ARBA00044656"/>
    </source>
</evidence>
<dbReference type="InterPro" id="IPR020846">
    <property type="entry name" value="MFS_dom"/>
</dbReference>
<evidence type="ECO:0000256" key="6">
    <source>
        <dbReference type="ARBA" id="ARBA00023136"/>
    </source>
</evidence>
<keyword evidence="5 14" id="KW-1133">Transmembrane helix</keyword>
<feature type="transmembrane region" description="Helical" evidence="14">
    <location>
        <begin position="448"/>
        <end position="471"/>
    </location>
</feature>
<dbReference type="InterPro" id="IPR036259">
    <property type="entry name" value="MFS_trans_sf"/>
</dbReference>
<protein>
    <recommendedName>
        <fullName evidence="13">Hexose transporter 1</fullName>
    </recommendedName>
</protein>
<feature type="transmembrane region" description="Helical" evidence="14">
    <location>
        <begin position="92"/>
        <end position="111"/>
    </location>
</feature>
<dbReference type="InterPro" id="IPR003663">
    <property type="entry name" value="Sugar/inositol_transpt"/>
</dbReference>
<dbReference type="EMBL" id="CAJZBQ010000011">
    <property type="protein sequence ID" value="CAG9313585.1"/>
    <property type="molecule type" value="Genomic_DNA"/>
</dbReference>
<comment type="catalytic activity">
    <reaction evidence="10">
        <text>D-mannose(out) = D-mannose(in)</text>
        <dbReference type="Rhea" id="RHEA:78391"/>
        <dbReference type="ChEBI" id="CHEBI:4208"/>
    </reaction>
    <physiologicalReaction direction="left-to-right" evidence="10">
        <dbReference type="Rhea" id="RHEA:78392"/>
    </physiologicalReaction>
</comment>
<evidence type="ECO:0000256" key="14">
    <source>
        <dbReference type="SAM" id="Phobius"/>
    </source>
</evidence>
<comment type="catalytic activity">
    <reaction evidence="12">
        <text>D-fructose(out) = D-fructose(in)</text>
        <dbReference type="Rhea" id="RHEA:60372"/>
        <dbReference type="ChEBI" id="CHEBI:37721"/>
    </reaction>
    <physiologicalReaction direction="left-to-right" evidence="12">
        <dbReference type="Rhea" id="RHEA:60373"/>
    </physiologicalReaction>
</comment>
<evidence type="ECO:0000256" key="12">
    <source>
        <dbReference type="ARBA" id="ARBA00044710"/>
    </source>
</evidence>
<evidence type="ECO:0000256" key="8">
    <source>
        <dbReference type="ARBA" id="ARBA00044648"/>
    </source>
</evidence>
<evidence type="ECO:0000256" key="3">
    <source>
        <dbReference type="ARBA" id="ARBA00022448"/>
    </source>
</evidence>
<organism evidence="16 17">
    <name type="scientific">Blepharisma stoltei</name>
    <dbReference type="NCBI Taxonomy" id="1481888"/>
    <lineage>
        <taxon>Eukaryota</taxon>
        <taxon>Sar</taxon>
        <taxon>Alveolata</taxon>
        <taxon>Ciliophora</taxon>
        <taxon>Postciliodesmatophora</taxon>
        <taxon>Heterotrichea</taxon>
        <taxon>Heterotrichida</taxon>
        <taxon>Blepharismidae</taxon>
        <taxon>Blepharisma</taxon>
    </lineage>
</organism>
<feature type="transmembrane region" description="Helical" evidence="14">
    <location>
        <begin position="146"/>
        <end position="168"/>
    </location>
</feature>
<evidence type="ECO:0000256" key="4">
    <source>
        <dbReference type="ARBA" id="ARBA00022692"/>
    </source>
</evidence>
<dbReference type="InterPro" id="IPR050814">
    <property type="entry name" value="Myo-inositol_Transporter"/>
</dbReference>
<comment type="catalytic activity">
    <reaction evidence="7">
        <text>D-galactose(in) = D-galactose(out)</text>
        <dbReference type="Rhea" id="RHEA:34915"/>
        <dbReference type="ChEBI" id="CHEBI:4139"/>
    </reaction>
    <physiologicalReaction direction="right-to-left" evidence="7">
        <dbReference type="Rhea" id="RHEA:34917"/>
    </physiologicalReaction>
</comment>
<feature type="transmembrane region" description="Helical" evidence="14">
    <location>
        <begin position="388"/>
        <end position="414"/>
    </location>
</feature>
<evidence type="ECO:0000256" key="10">
    <source>
        <dbReference type="ARBA" id="ARBA00044662"/>
    </source>
</evidence>
<keyword evidence="6 14" id="KW-0472">Membrane</keyword>
<dbReference type="PRINTS" id="PR00171">
    <property type="entry name" value="SUGRTRNSPORT"/>
</dbReference>
<evidence type="ECO:0000256" key="7">
    <source>
        <dbReference type="ARBA" id="ARBA00044637"/>
    </source>
</evidence>
<comment type="catalytic activity">
    <reaction evidence="8">
        <text>D-glucose(out) = D-glucose(in)</text>
        <dbReference type="Rhea" id="RHEA:60376"/>
        <dbReference type="ChEBI" id="CHEBI:4167"/>
    </reaction>
    <physiologicalReaction direction="left-to-right" evidence="8">
        <dbReference type="Rhea" id="RHEA:60377"/>
    </physiologicalReaction>
</comment>
<feature type="transmembrane region" description="Helical" evidence="14">
    <location>
        <begin position="299"/>
        <end position="323"/>
    </location>
</feature>
<comment type="caution">
    <text evidence="16">The sequence shown here is derived from an EMBL/GenBank/DDBJ whole genome shotgun (WGS) entry which is preliminary data.</text>
</comment>
<evidence type="ECO:0000256" key="1">
    <source>
        <dbReference type="ARBA" id="ARBA00004141"/>
    </source>
</evidence>
<dbReference type="InterPro" id="IPR005828">
    <property type="entry name" value="MFS_sugar_transport-like"/>
</dbReference>
<feature type="transmembrane region" description="Helical" evidence="14">
    <location>
        <begin position="335"/>
        <end position="355"/>
    </location>
</feature>
<reference evidence="16" key="1">
    <citation type="submission" date="2021-09" db="EMBL/GenBank/DDBJ databases">
        <authorList>
            <consortium name="AG Swart"/>
            <person name="Singh M."/>
            <person name="Singh A."/>
            <person name="Seah K."/>
            <person name="Emmerich C."/>
        </authorList>
    </citation>
    <scope>NUCLEOTIDE SEQUENCE</scope>
    <source>
        <strain evidence="16">ATCC30299</strain>
    </source>
</reference>
<proteinExistence type="predicted"/>
<accession>A0AAU9IP71</accession>
<name>A0AAU9IP71_9CILI</name>
<comment type="subcellular location">
    <subcellularLocation>
        <location evidence="1">Membrane</location>
        <topology evidence="1">Multi-pass membrane protein</topology>
    </subcellularLocation>
</comment>
<dbReference type="PANTHER" id="PTHR48020">
    <property type="entry name" value="PROTON MYO-INOSITOL COTRANSPORTER"/>
    <property type="match status" value="1"/>
</dbReference>
<evidence type="ECO:0000313" key="17">
    <source>
        <dbReference type="Proteomes" id="UP001162131"/>
    </source>
</evidence>
<feature type="transmembrane region" description="Helical" evidence="14">
    <location>
        <begin position="180"/>
        <end position="201"/>
    </location>
</feature>
<dbReference type="Proteomes" id="UP001162131">
    <property type="component" value="Unassembled WGS sequence"/>
</dbReference>
<keyword evidence="17" id="KW-1185">Reference proteome</keyword>
<comment type="subunit">
    <text evidence="2">Homodimer.</text>
</comment>
<sequence>MDYNRMNHSETYNKKIIWKMGLNASLGSLIFGYNFGVFNTSQENVSAALGWNDNKDLYISIMTALFSAGGLFGATSAGLITNKIGRRRALMLMDILHMVSCALFAIIYTPFFAAGRFLTGYVCGVYSTLVPLYLSEIAPADIMGKIGDLSQLIIAFGVFLSYVVGLPLPIDDNNSSQLKYYWILMFTVQILFSITQFFILYKVYKYDTPVWYLSKHQNEKALYCLLQWYNETGAYDVLKKFGSSVIGILEEDHDNSGFSQSELTVEICEKASLEIRDEIDFSYKDLLLFRKKTGKMMRLGFLMNTFQSTTGVAALTAYTTKIFMSLGMGTFEARIFTVGLGILNFLSTLSVIPIIDKFNRKTLLMTGVSCMCLSMFSLGFIAENDLTSSFLVFTFIITFIFGYGTGIGTICWVYSGEILTSRAMAICIGANWFWATVDTFTFPNVVNIFSIGVAFWIYSVICLITIAYFLVDFVETRGLNKFQIRKAFEKFS</sequence>
<dbReference type="Gene3D" id="1.20.1250.20">
    <property type="entry name" value="MFS general substrate transporter like domains"/>
    <property type="match status" value="1"/>
</dbReference>
<evidence type="ECO:0000256" key="11">
    <source>
        <dbReference type="ARBA" id="ARBA00044668"/>
    </source>
</evidence>
<dbReference type="Pfam" id="PF00083">
    <property type="entry name" value="Sugar_tr"/>
    <property type="match status" value="1"/>
</dbReference>
<feature type="transmembrane region" description="Helical" evidence="14">
    <location>
        <begin position="58"/>
        <end position="80"/>
    </location>
</feature>
<dbReference type="PANTHER" id="PTHR48020:SF12">
    <property type="entry name" value="PROTON MYO-INOSITOL COTRANSPORTER"/>
    <property type="match status" value="1"/>
</dbReference>
<feature type="domain" description="Major facilitator superfamily (MFS) profile" evidence="15">
    <location>
        <begin position="20"/>
        <end position="477"/>
    </location>
</feature>
<dbReference type="GO" id="GO:0022857">
    <property type="term" value="F:transmembrane transporter activity"/>
    <property type="evidence" value="ECO:0007669"/>
    <property type="project" value="InterPro"/>
</dbReference>
<feature type="transmembrane region" description="Helical" evidence="14">
    <location>
        <begin position="20"/>
        <end position="38"/>
    </location>
</feature>
<evidence type="ECO:0000256" key="5">
    <source>
        <dbReference type="ARBA" id="ARBA00022989"/>
    </source>
</evidence>
<comment type="catalytic activity">
    <reaction evidence="11">
        <text>D-glucosamine(out) = D-glucosamine(in)</text>
        <dbReference type="Rhea" id="RHEA:78423"/>
        <dbReference type="ChEBI" id="CHEBI:58723"/>
    </reaction>
    <physiologicalReaction direction="left-to-right" evidence="11">
        <dbReference type="Rhea" id="RHEA:78424"/>
    </physiologicalReaction>
</comment>
<evidence type="ECO:0000313" key="16">
    <source>
        <dbReference type="EMBL" id="CAG9313585.1"/>
    </source>
</evidence>
<comment type="catalytic activity">
    <reaction evidence="9">
        <text>D-xylose(out) = D-xylose(in)</text>
        <dbReference type="Rhea" id="RHEA:78427"/>
        <dbReference type="ChEBI" id="CHEBI:53455"/>
    </reaction>
    <physiologicalReaction direction="left-to-right" evidence="9">
        <dbReference type="Rhea" id="RHEA:78428"/>
    </physiologicalReaction>
</comment>
<evidence type="ECO:0000259" key="15">
    <source>
        <dbReference type="PROSITE" id="PS50850"/>
    </source>
</evidence>
<feature type="transmembrane region" description="Helical" evidence="14">
    <location>
        <begin position="362"/>
        <end position="382"/>
    </location>
</feature>
<gene>
    <name evidence="16" type="ORF">BSTOLATCC_MIC9399</name>
</gene>
<dbReference type="PROSITE" id="PS50850">
    <property type="entry name" value="MFS"/>
    <property type="match status" value="1"/>
</dbReference>
<dbReference type="AlphaFoldDB" id="A0AAU9IP71"/>
<evidence type="ECO:0000256" key="2">
    <source>
        <dbReference type="ARBA" id="ARBA00011738"/>
    </source>
</evidence>
<dbReference type="SUPFAM" id="SSF103473">
    <property type="entry name" value="MFS general substrate transporter"/>
    <property type="match status" value="1"/>
</dbReference>